<sequence>MNSSIFTQTLKEQRRGLIGWSVGLAVVPLMYLPSYQSLKEQGSLNIKQNDMYTAMGMSDFGSAAGYLHSTIFAMMGLLLMVIFAVTMGGRTAAQEDSGTLDLLLAQPISRSALLWQRFAALAVQIGIVTTVLGLSVIAGARAGKIEVPAGNIVAATAGLGLLGLAVGALTLLVGAVTGKRALTLGFAALLVVGGYLANSLGALIDGATWLRKLSPFHYAIGDSPLMNGWNAGNLAVLAVLAAAAAGLALTVFNRRELAV</sequence>
<keyword evidence="1" id="KW-1133">Transmembrane helix</keyword>
<gene>
    <name evidence="2" type="ORF">JK358_36345</name>
</gene>
<dbReference type="EMBL" id="JAERRJ010000020">
    <property type="protein sequence ID" value="MBL1079882.1"/>
    <property type="molecule type" value="Genomic_DNA"/>
</dbReference>
<proteinExistence type="predicted"/>
<reference evidence="2 3" key="1">
    <citation type="submission" date="2021-01" db="EMBL/GenBank/DDBJ databases">
        <title>WGS of actinomycetes isolated from Thailand.</title>
        <authorList>
            <person name="Thawai C."/>
        </authorList>
    </citation>
    <scope>NUCLEOTIDE SEQUENCE [LARGE SCALE GENOMIC DNA]</scope>
    <source>
        <strain evidence="2 3">LPG 2</strain>
    </source>
</reference>
<organism evidence="2 3">
    <name type="scientific">Nocardia acididurans</name>
    <dbReference type="NCBI Taxonomy" id="2802282"/>
    <lineage>
        <taxon>Bacteria</taxon>
        <taxon>Bacillati</taxon>
        <taxon>Actinomycetota</taxon>
        <taxon>Actinomycetes</taxon>
        <taxon>Mycobacteriales</taxon>
        <taxon>Nocardiaceae</taxon>
        <taxon>Nocardia</taxon>
    </lineage>
</organism>
<keyword evidence="1" id="KW-0472">Membrane</keyword>
<dbReference type="PANTHER" id="PTHR37305:SF1">
    <property type="entry name" value="MEMBRANE PROTEIN"/>
    <property type="match status" value="1"/>
</dbReference>
<feature type="transmembrane region" description="Helical" evidence="1">
    <location>
        <begin position="65"/>
        <end position="85"/>
    </location>
</feature>
<evidence type="ECO:0000313" key="3">
    <source>
        <dbReference type="Proteomes" id="UP000602198"/>
    </source>
</evidence>
<feature type="transmembrane region" description="Helical" evidence="1">
    <location>
        <begin position="234"/>
        <end position="252"/>
    </location>
</feature>
<name>A0ABS1MH45_9NOCA</name>
<feature type="transmembrane region" description="Helical" evidence="1">
    <location>
        <begin position="152"/>
        <end position="174"/>
    </location>
</feature>
<accession>A0ABS1MH45</accession>
<keyword evidence="3" id="KW-1185">Reference proteome</keyword>
<evidence type="ECO:0000256" key="1">
    <source>
        <dbReference type="SAM" id="Phobius"/>
    </source>
</evidence>
<feature type="transmembrane region" description="Helical" evidence="1">
    <location>
        <begin position="118"/>
        <end position="140"/>
    </location>
</feature>
<evidence type="ECO:0000313" key="2">
    <source>
        <dbReference type="EMBL" id="MBL1079882.1"/>
    </source>
</evidence>
<keyword evidence="1" id="KW-0812">Transmembrane</keyword>
<feature type="transmembrane region" description="Helical" evidence="1">
    <location>
        <begin position="181"/>
        <end position="204"/>
    </location>
</feature>
<dbReference type="PANTHER" id="PTHR37305">
    <property type="entry name" value="INTEGRAL MEMBRANE PROTEIN-RELATED"/>
    <property type="match status" value="1"/>
</dbReference>
<comment type="caution">
    <text evidence="2">The sequence shown here is derived from an EMBL/GenBank/DDBJ whole genome shotgun (WGS) entry which is preliminary data.</text>
</comment>
<dbReference type="Pfam" id="PF12679">
    <property type="entry name" value="ABC2_membrane_2"/>
    <property type="match status" value="1"/>
</dbReference>
<protein>
    <submittedName>
        <fullName evidence="2">ABC transporter permease subunit</fullName>
    </submittedName>
</protein>
<feature type="transmembrane region" description="Helical" evidence="1">
    <location>
        <begin position="17"/>
        <end position="35"/>
    </location>
</feature>
<dbReference type="Proteomes" id="UP000602198">
    <property type="component" value="Unassembled WGS sequence"/>
</dbReference>